<proteinExistence type="predicted"/>
<evidence type="ECO:0000256" key="2">
    <source>
        <dbReference type="PROSITE-ProRule" id="PRU00110"/>
    </source>
</evidence>
<accession>A0A2G1UPN9</accession>
<dbReference type="RefSeq" id="WP_099613627.1">
    <property type="nucleotide sequence ID" value="NZ_KZ319368.1"/>
</dbReference>
<feature type="modified residue" description="Phosphohistidine" evidence="2">
    <location>
        <position position="58"/>
    </location>
</feature>
<evidence type="ECO:0000256" key="1">
    <source>
        <dbReference type="ARBA" id="ARBA00023012"/>
    </source>
</evidence>
<feature type="domain" description="HPt" evidence="3">
    <location>
        <begin position="19"/>
        <end position="112"/>
    </location>
</feature>
<keyword evidence="1" id="KW-0902">Two-component regulatory system</keyword>
<dbReference type="PROSITE" id="PS50894">
    <property type="entry name" value="HPT"/>
    <property type="match status" value="1"/>
</dbReference>
<evidence type="ECO:0000313" key="5">
    <source>
        <dbReference type="Proteomes" id="UP000231409"/>
    </source>
</evidence>
<protein>
    <submittedName>
        <fullName evidence="4">Histidine kinase</fullName>
    </submittedName>
</protein>
<dbReference type="EMBL" id="NTFH01000004">
    <property type="protein sequence ID" value="PHQ16466.1"/>
    <property type="molecule type" value="Genomic_DNA"/>
</dbReference>
<keyword evidence="5" id="KW-1185">Reference proteome</keyword>
<name>A0A2G1UPN9_9GAMM</name>
<dbReference type="InterPro" id="IPR008207">
    <property type="entry name" value="Sig_transdc_His_kin_Hpt_dom"/>
</dbReference>
<dbReference type="Gene3D" id="1.20.120.160">
    <property type="entry name" value="HPT domain"/>
    <property type="match status" value="1"/>
</dbReference>
<sequence length="117" mass="12698">MTDQPHLDEEALAELQDVMEDEFDVLIQTYISDSSDRLATLKTTLEAGDMEGFSRCAHSFKGSSINIGVPRLGALCRDAELAGKSGDLAQAGALVARIEEEFRVIQARLETLLVQSG</sequence>
<evidence type="ECO:0000259" key="3">
    <source>
        <dbReference type="PROSITE" id="PS50894"/>
    </source>
</evidence>
<comment type="caution">
    <text evidence="4">The sequence shown here is derived from an EMBL/GenBank/DDBJ whole genome shotgun (WGS) entry which is preliminary data.</text>
</comment>
<dbReference type="GO" id="GO:0004672">
    <property type="term" value="F:protein kinase activity"/>
    <property type="evidence" value="ECO:0007669"/>
    <property type="project" value="UniProtKB-ARBA"/>
</dbReference>
<evidence type="ECO:0000313" key="4">
    <source>
        <dbReference type="EMBL" id="PHQ16466.1"/>
    </source>
</evidence>
<dbReference type="Proteomes" id="UP000231409">
    <property type="component" value="Unassembled WGS sequence"/>
</dbReference>
<keyword evidence="4" id="KW-0418">Kinase</keyword>
<keyword evidence="2" id="KW-0597">Phosphoprotein</keyword>
<dbReference type="AlphaFoldDB" id="A0A2G1UPN9"/>
<dbReference type="SMART" id="SM00073">
    <property type="entry name" value="HPT"/>
    <property type="match status" value="1"/>
</dbReference>
<dbReference type="InterPro" id="IPR036641">
    <property type="entry name" value="HPT_dom_sf"/>
</dbReference>
<organism evidence="4 5">
    <name type="scientific">Marinobacter profundi</name>
    <dbReference type="NCBI Taxonomy" id="2666256"/>
    <lineage>
        <taxon>Bacteria</taxon>
        <taxon>Pseudomonadati</taxon>
        <taxon>Pseudomonadota</taxon>
        <taxon>Gammaproteobacteria</taxon>
        <taxon>Pseudomonadales</taxon>
        <taxon>Marinobacteraceae</taxon>
        <taxon>Marinobacter</taxon>
    </lineage>
</organism>
<keyword evidence="4" id="KW-0808">Transferase</keyword>
<gene>
    <name evidence="4" type="ORF">CLH61_05185</name>
</gene>
<dbReference type="GO" id="GO:0000160">
    <property type="term" value="P:phosphorelay signal transduction system"/>
    <property type="evidence" value="ECO:0007669"/>
    <property type="project" value="UniProtKB-KW"/>
</dbReference>
<dbReference type="Pfam" id="PF01627">
    <property type="entry name" value="Hpt"/>
    <property type="match status" value="1"/>
</dbReference>
<dbReference type="SUPFAM" id="SSF47226">
    <property type="entry name" value="Histidine-containing phosphotransfer domain, HPT domain"/>
    <property type="match status" value="1"/>
</dbReference>
<reference evidence="4 5" key="1">
    <citation type="submission" date="2017-09" db="EMBL/GenBank/DDBJ databases">
        <title>The draft genome sequences of Marinobacter sp. PWS21.</title>
        <authorList>
            <person name="Cao J."/>
        </authorList>
    </citation>
    <scope>NUCLEOTIDE SEQUENCE [LARGE SCALE GENOMIC DNA]</scope>
    <source>
        <strain evidence="4 5">PWS21</strain>
    </source>
</reference>